<accession>A0AAV2IHF7</accession>
<evidence type="ECO:0000313" key="1">
    <source>
        <dbReference type="EMBL" id="CAL1545688.1"/>
    </source>
</evidence>
<evidence type="ECO:0000313" key="2">
    <source>
        <dbReference type="Proteomes" id="UP001497497"/>
    </source>
</evidence>
<dbReference type="Proteomes" id="UP001497497">
    <property type="component" value="Unassembled WGS sequence"/>
</dbReference>
<name>A0AAV2IHF7_LYMST</name>
<organism evidence="1 2">
    <name type="scientific">Lymnaea stagnalis</name>
    <name type="common">Great pond snail</name>
    <name type="synonym">Helix stagnalis</name>
    <dbReference type="NCBI Taxonomy" id="6523"/>
    <lineage>
        <taxon>Eukaryota</taxon>
        <taxon>Metazoa</taxon>
        <taxon>Spiralia</taxon>
        <taxon>Lophotrochozoa</taxon>
        <taxon>Mollusca</taxon>
        <taxon>Gastropoda</taxon>
        <taxon>Heterobranchia</taxon>
        <taxon>Euthyneura</taxon>
        <taxon>Panpulmonata</taxon>
        <taxon>Hygrophila</taxon>
        <taxon>Lymnaeoidea</taxon>
        <taxon>Lymnaeidae</taxon>
        <taxon>Lymnaea</taxon>
    </lineage>
</organism>
<reference evidence="1 2" key="1">
    <citation type="submission" date="2024-04" db="EMBL/GenBank/DDBJ databases">
        <authorList>
            <consortium name="Genoscope - CEA"/>
            <person name="William W."/>
        </authorList>
    </citation>
    <scope>NUCLEOTIDE SEQUENCE [LARGE SCALE GENOMIC DNA]</scope>
</reference>
<proteinExistence type="predicted"/>
<keyword evidence="2" id="KW-1185">Reference proteome</keyword>
<protein>
    <submittedName>
        <fullName evidence="1">Uncharacterized protein</fullName>
    </submittedName>
</protein>
<dbReference type="EMBL" id="CAXITT010000727">
    <property type="protein sequence ID" value="CAL1545688.1"/>
    <property type="molecule type" value="Genomic_DNA"/>
</dbReference>
<sequence length="122" mass="13879">MGVASAVNLYLSVNVPVNLSPVTCTVLSASKRPTAAPSVLVNPTLSLDCWARSHIYTWQLSTSHETVTRRTNIIKHWSRRDVNTWQLSTSHETVTKRTHIIKFWTRRDANTWSTVVNTYVNK</sequence>
<comment type="caution">
    <text evidence="1">The sequence shown here is derived from an EMBL/GenBank/DDBJ whole genome shotgun (WGS) entry which is preliminary data.</text>
</comment>
<gene>
    <name evidence="1" type="ORF">GSLYS_00019102001</name>
</gene>
<dbReference type="AlphaFoldDB" id="A0AAV2IHF7"/>